<sequence length="617" mass="70001">MKAFTSRFRLGTPSAHSQVNNEQDNDFSASRASNIIEFRVHDDLSPQKHPVGSFDHDLASGKYKKQWNCWRDFETWLAAEQESHALEFRLVNTYTGSSLYTRQLRYVCSRAGTGGQKEYNKLHPDWNRKRGPKRTDRKCTLIVKQYPDTSMVLGNYSDIHNHDLGNANLPFTQIPKATREYIAGLLRLKVAPEHILKMLHRGVYDHDELFTQDLDENYVASRMEFIELRDIRRIEKEIKAEAIRLHPDDGQSTTLWVQRLRDKGHLLAFKSKTDPVPPRSNLAHNLFLLVIQTNWQRQIFAKYGDKLVCIDATHNVTMYENLNLTTLVETITYFLKANQLQSPATIPRRIISDFDWAQIHSCINVYNTIILLRWWHVLHTWQQHFSIPTYPELWALLKNWIRITNQVEFDATLPSPPSLAQPSAGNIPEGFSGPKPHALIVIAEKLERLASRLRRPRKKDETTPALAILEDALDEMLLATETSSVLPAAQHLAPAINARSVMMPGIKTKCTRAGDNAYGAGASSGSKAKKETKKSKTMSIHPAPSIPSTNLPAPIPAPAAPPIVAPTPPQPFPSPAYPFTYYHPVSYIYPMAPQASPSNMYYLPPMYYTNNPAPSRT</sequence>
<evidence type="ECO:0008006" key="4">
    <source>
        <dbReference type="Google" id="ProtNLM"/>
    </source>
</evidence>
<keyword evidence="3" id="KW-1185">Reference proteome</keyword>
<name>A0A8H6Z775_9AGAR</name>
<feature type="region of interest" description="Disordered" evidence="1">
    <location>
        <begin position="1"/>
        <end position="26"/>
    </location>
</feature>
<evidence type="ECO:0000313" key="3">
    <source>
        <dbReference type="Proteomes" id="UP000620124"/>
    </source>
</evidence>
<feature type="region of interest" description="Disordered" evidence="1">
    <location>
        <begin position="519"/>
        <end position="547"/>
    </location>
</feature>
<reference evidence="2" key="1">
    <citation type="submission" date="2020-05" db="EMBL/GenBank/DDBJ databases">
        <title>Mycena genomes resolve the evolution of fungal bioluminescence.</title>
        <authorList>
            <person name="Tsai I.J."/>
        </authorList>
    </citation>
    <scope>NUCLEOTIDE SEQUENCE</scope>
    <source>
        <strain evidence="2">CCC161011</strain>
    </source>
</reference>
<dbReference type="AlphaFoldDB" id="A0A8H6Z775"/>
<dbReference type="OrthoDB" id="3250747at2759"/>
<protein>
    <recommendedName>
        <fullName evidence="4">FAR1 domain-containing protein</fullName>
    </recommendedName>
</protein>
<feature type="compositionally biased region" description="Polar residues" evidence="1">
    <location>
        <begin position="14"/>
        <end position="26"/>
    </location>
</feature>
<gene>
    <name evidence="2" type="ORF">MVEN_00072600</name>
</gene>
<accession>A0A8H6Z775</accession>
<dbReference type="Proteomes" id="UP000620124">
    <property type="component" value="Unassembled WGS sequence"/>
</dbReference>
<evidence type="ECO:0000256" key="1">
    <source>
        <dbReference type="SAM" id="MobiDB-lite"/>
    </source>
</evidence>
<proteinExistence type="predicted"/>
<evidence type="ECO:0000313" key="2">
    <source>
        <dbReference type="EMBL" id="KAF7372137.1"/>
    </source>
</evidence>
<dbReference type="EMBL" id="JACAZI010000001">
    <property type="protein sequence ID" value="KAF7372137.1"/>
    <property type="molecule type" value="Genomic_DNA"/>
</dbReference>
<comment type="caution">
    <text evidence="2">The sequence shown here is derived from an EMBL/GenBank/DDBJ whole genome shotgun (WGS) entry which is preliminary data.</text>
</comment>
<organism evidence="2 3">
    <name type="scientific">Mycena venus</name>
    <dbReference type="NCBI Taxonomy" id="2733690"/>
    <lineage>
        <taxon>Eukaryota</taxon>
        <taxon>Fungi</taxon>
        <taxon>Dikarya</taxon>
        <taxon>Basidiomycota</taxon>
        <taxon>Agaricomycotina</taxon>
        <taxon>Agaricomycetes</taxon>
        <taxon>Agaricomycetidae</taxon>
        <taxon>Agaricales</taxon>
        <taxon>Marasmiineae</taxon>
        <taxon>Mycenaceae</taxon>
        <taxon>Mycena</taxon>
    </lineage>
</organism>